<dbReference type="Proteomes" id="UP000067625">
    <property type="component" value="Chromosome"/>
</dbReference>
<dbReference type="InterPro" id="IPR034660">
    <property type="entry name" value="DinB/YfiT-like"/>
</dbReference>
<evidence type="ECO:0000256" key="3">
    <source>
        <dbReference type="PIRSR" id="PIRSR607837-1"/>
    </source>
</evidence>
<evidence type="ECO:0000256" key="2">
    <source>
        <dbReference type="ARBA" id="ARBA00022723"/>
    </source>
</evidence>
<name>A0A0M5JF79_9BACI</name>
<feature type="binding site" evidence="3">
    <location>
        <position position="44"/>
    </location>
    <ligand>
        <name>a divalent metal cation</name>
        <dbReference type="ChEBI" id="CHEBI:60240"/>
    </ligand>
</feature>
<dbReference type="Gene3D" id="1.20.120.450">
    <property type="entry name" value="dinb family like domain"/>
    <property type="match status" value="1"/>
</dbReference>
<dbReference type="Pfam" id="PF05163">
    <property type="entry name" value="DinB"/>
    <property type="match status" value="1"/>
</dbReference>
<proteinExistence type="inferred from homology"/>
<dbReference type="PANTHER" id="PTHR37302:SF3">
    <property type="entry name" value="DAMAGE-INDUCIBLE PROTEIN DINB"/>
    <property type="match status" value="1"/>
</dbReference>
<gene>
    <name evidence="4" type="ORF">AM592_18820</name>
</gene>
<reference evidence="4 5" key="2">
    <citation type="journal article" date="2016" name="Int. J. Syst. Evol. Microbiol.">
        <title>Bacillus gobiensis sp. nov., isolated from a soil sample.</title>
        <authorList>
            <person name="Liu B."/>
            <person name="Liu G.H."/>
            <person name="Cetin S."/>
            <person name="Schumann P."/>
            <person name="Pan Z.Z."/>
            <person name="Chen Q.Q."/>
        </authorList>
    </citation>
    <scope>NUCLEOTIDE SEQUENCE [LARGE SCALE GENOMIC DNA]</scope>
    <source>
        <strain evidence="4 5">FJAT-4402</strain>
    </source>
</reference>
<dbReference type="GO" id="GO:0046872">
    <property type="term" value="F:metal ion binding"/>
    <property type="evidence" value="ECO:0007669"/>
    <property type="project" value="UniProtKB-KW"/>
</dbReference>
<feature type="binding site" evidence="3">
    <location>
        <position position="126"/>
    </location>
    <ligand>
        <name>a divalent metal cation</name>
        <dbReference type="ChEBI" id="CHEBI:60240"/>
    </ligand>
</feature>
<dbReference type="SUPFAM" id="SSF109854">
    <property type="entry name" value="DinB/YfiT-like putative metalloenzymes"/>
    <property type="match status" value="1"/>
</dbReference>
<sequence>MKILFEYNWEVRDEWLEWCKKLSPEELMKKRTGGVGSILKTMFHIIDVEISWIYAILEKEDFQPEYNDYQELEKVVEFSKMYRDEMREAVLHILKDPDAHLYIPWWNQTFAKGVILRHVIAHEIHHVGQLSVWAREIGTEPVSATLLNRKCIS</sequence>
<organism evidence="4 5">
    <name type="scientific">Bacillus gobiensis</name>
    <dbReference type="NCBI Taxonomy" id="1441095"/>
    <lineage>
        <taxon>Bacteria</taxon>
        <taxon>Bacillati</taxon>
        <taxon>Bacillota</taxon>
        <taxon>Bacilli</taxon>
        <taxon>Bacillales</taxon>
        <taxon>Bacillaceae</taxon>
        <taxon>Bacillus</taxon>
    </lineage>
</organism>
<evidence type="ECO:0000313" key="4">
    <source>
        <dbReference type="EMBL" id="ALC83377.1"/>
    </source>
</evidence>
<dbReference type="STRING" id="1441095.AM592_18820"/>
<dbReference type="EMBL" id="CP012600">
    <property type="protein sequence ID" value="ALC83377.1"/>
    <property type="molecule type" value="Genomic_DNA"/>
</dbReference>
<reference evidence="5" key="1">
    <citation type="submission" date="2015-08" db="EMBL/GenBank/DDBJ databases">
        <title>Genome sequencing project for genomic taxonomy and phylogenomics of Bacillus-like bacteria.</title>
        <authorList>
            <person name="Liu B."/>
            <person name="Wang J."/>
            <person name="Zhu Y."/>
            <person name="Liu G."/>
            <person name="Chen Q."/>
            <person name="Chen Z."/>
            <person name="Lan J."/>
            <person name="Che J."/>
            <person name="Ge C."/>
            <person name="Shi H."/>
            <person name="Pan Z."/>
            <person name="Liu X."/>
        </authorList>
    </citation>
    <scope>NUCLEOTIDE SEQUENCE [LARGE SCALE GENOMIC DNA]</scope>
    <source>
        <strain evidence="5">FJAT-4402</strain>
    </source>
</reference>
<dbReference type="OrthoDB" id="25666at2"/>
<keyword evidence="2 3" id="KW-0479">Metal-binding</keyword>
<comment type="similarity">
    <text evidence="1">Belongs to the DinB family.</text>
</comment>
<feature type="binding site" evidence="3">
    <location>
        <position position="122"/>
    </location>
    <ligand>
        <name>a divalent metal cation</name>
        <dbReference type="ChEBI" id="CHEBI:60240"/>
    </ligand>
</feature>
<evidence type="ECO:0000313" key="5">
    <source>
        <dbReference type="Proteomes" id="UP000067625"/>
    </source>
</evidence>
<keyword evidence="5" id="KW-1185">Reference proteome</keyword>
<protein>
    <submittedName>
        <fullName evidence="4">Damage-inducible protein DinB</fullName>
    </submittedName>
</protein>
<evidence type="ECO:0000256" key="1">
    <source>
        <dbReference type="ARBA" id="ARBA00008635"/>
    </source>
</evidence>
<dbReference type="AlphaFoldDB" id="A0A0M5JF79"/>
<dbReference type="RefSeq" id="WP_053605216.1">
    <property type="nucleotide sequence ID" value="NZ_CP012600.1"/>
</dbReference>
<dbReference type="PATRIC" id="fig|1441095.3.peg.4146"/>
<accession>A0A0M5JF79</accession>
<dbReference type="InterPro" id="IPR007837">
    <property type="entry name" value="DinB"/>
</dbReference>
<dbReference type="PANTHER" id="PTHR37302">
    <property type="entry name" value="SLR1116 PROTEIN"/>
    <property type="match status" value="1"/>
</dbReference>